<dbReference type="STRING" id="748727.CLJU_c30380"/>
<dbReference type="RefSeq" id="WP_013239676.1">
    <property type="nucleotide sequence ID" value="NZ_LITS01000010.1"/>
</dbReference>
<dbReference type="Proteomes" id="UP000001656">
    <property type="component" value="Chromosome"/>
</dbReference>
<name>D8GPZ5_CLOLD</name>
<dbReference type="EMBL" id="CP001666">
    <property type="protein sequence ID" value="ADK16086.1"/>
    <property type="molecule type" value="Genomic_DNA"/>
</dbReference>
<accession>D8GPZ5</accession>
<gene>
    <name evidence="1" type="ordered locus">CLJU_c30380</name>
</gene>
<dbReference type="eggNOG" id="COG4277">
    <property type="taxonomic scope" value="Bacteria"/>
</dbReference>
<sequence length="90" mass="10324">MDFFDLKKLGIVIKRAQYFITCKGRYYGAVKFDDIRIKKALSPKVDLNSIDKGEQLSFFDNMNNLTIPKISSNNKLLLLNDKFTSITGEL</sequence>
<reference evidence="1 2" key="1">
    <citation type="journal article" date="2010" name="Proc. Natl. Acad. Sci. U.S.A.">
        <title>Clostridium ljungdahlii represents a microbial production platform based on syngas.</title>
        <authorList>
            <person name="Kopke M."/>
            <person name="Held C."/>
            <person name="Hujer S."/>
            <person name="Liesegang H."/>
            <person name="Wiezer A."/>
            <person name="Wollherr A."/>
            <person name="Ehrenreich A."/>
            <person name="Liebl W."/>
            <person name="Gottschalk G."/>
            <person name="Durre P."/>
        </authorList>
    </citation>
    <scope>NUCLEOTIDE SEQUENCE [LARGE SCALE GENOMIC DNA]</scope>
    <source>
        <strain evidence="2">ATCC 55383 / DSM 13528 / PETC</strain>
    </source>
</reference>
<dbReference type="HOGENOM" id="CLU_2435647_0_0_9"/>
<organism evidence="1 2">
    <name type="scientific">Clostridium ljungdahlii (strain ATCC 55383 / DSM 13528 / PETC)</name>
    <dbReference type="NCBI Taxonomy" id="748727"/>
    <lineage>
        <taxon>Bacteria</taxon>
        <taxon>Bacillati</taxon>
        <taxon>Bacillota</taxon>
        <taxon>Clostridia</taxon>
        <taxon>Eubacteriales</taxon>
        <taxon>Clostridiaceae</taxon>
        <taxon>Clostridium</taxon>
    </lineage>
</organism>
<proteinExistence type="predicted"/>
<protein>
    <submittedName>
        <fullName evidence="1">Uncharacterized protein</fullName>
    </submittedName>
</protein>
<evidence type="ECO:0000313" key="1">
    <source>
        <dbReference type="EMBL" id="ADK16086.1"/>
    </source>
</evidence>
<dbReference type="AlphaFoldDB" id="D8GPZ5"/>
<evidence type="ECO:0000313" key="2">
    <source>
        <dbReference type="Proteomes" id="UP000001656"/>
    </source>
</evidence>
<dbReference type="KEGG" id="clj:CLJU_c30380"/>